<evidence type="ECO:0000313" key="4">
    <source>
        <dbReference type="Proteomes" id="UP001059597"/>
    </source>
</evidence>
<feature type="region of interest" description="Disordered" evidence="1">
    <location>
        <begin position="30"/>
        <end position="65"/>
    </location>
</feature>
<protein>
    <recommendedName>
        <fullName evidence="5">Lipoprotein</fullName>
    </recommendedName>
</protein>
<sequence length="228" mass="23412">MPNSARALPLSVRTSTLAAVAVLALAAGGCSSGRTHSDAKGGSGPSGTPSPASPSGAIAVGPGPQGAYTVQRQPAAGSCHVRHTADKQPLPDPTCTPGATNPKVTPATLKSTICRSGYTKDIRPPVNITGREKKANAASYGYRGPLHDAEYDHLISLQLGGDPNDPRNLWVEPPSPGHRPGAGPNNPKDVVENRLKAAICSGKADLTKAQQAIARDWTTAEAVLGLKR</sequence>
<feature type="region of interest" description="Disordered" evidence="1">
    <location>
        <begin position="82"/>
        <end position="107"/>
    </location>
</feature>
<dbReference type="PROSITE" id="PS51257">
    <property type="entry name" value="PROKAR_LIPOPROTEIN"/>
    <property type="match status" value="1"/>
</dbReference>
<keyword evidence="2" id="KW-0732">Signal</keyword>
<evidence type="ECO:0008006" key="5">
    <source>
        <dbReference type="Google" id="ProtNLM"/>
    </source>
</evidence>
<dbReference type="Proteomes" id="UP001059597">
    <property type="component" value="Chromosome"/>
</dbReference>
<feature type="signal peptide" evidence="2">
    <location>
        <begin position="1"/>
        <end position="26"/>
    </location>
</feature>
<feature type="compositionally biased region" description="Polar residues" evidence="1">
    <location>
        <begin position="97"/>
        <end position="107"/>
    </location>
</feature>
<evidence type="ECO:0000256" key="1">
    <source>
        <dbReference type="SAM" id="MobiDB-lite"/>
    </source>
</evidence>
<keyword evidence="4" id="KW-1185">Reference proteome</keyword>
<dbReference type="EMBL" id="AP026073">
    <property type="protein sequence ID" value="BDM72877.1"/>
    <property type="molecule type" value="Genomic_DNA"/>
</dbReference>
<feature type="chain" id="PRO_5046451758" description="Lipoprotein" evidence="2">
    <location>
        <begin position="27"/>
        <end position="228"/>
    </location>
</feature>
<feature type="compositionally biased region" description="Low complexity" evidence="1">
    <location>
        <begin position="46"/>
        <end position="62"/>
    </location>
</feature>
<evidence type="ECO:0000313" key="3">
    <source>
        <dbReference type="EMBL" id="BDM72877.1"/>
    </source>
</evidence>
<name>A0ABN6R382_STRNI</name>
<reference evidence="3" key="1">
    <citation type="submission" date="2022-06" db="EMBL/GenBank/DDBJ databases">
        <title>Complete genome sequence of Streptomyces nigrescens HEK616.</title>
        <authorList>
            <person name="Asamizu S."/>
            <person name="Onaka H."/>
        </authorList>
    </citation>
    <scope>NUCLEOTIDE SEQUENCE</scope>
    <source>
        <strain evidence="3">HEK616</strain>
    </source>
</reference>
<proteinExistence type="predicted"/>
<dbReference type="RefSeq" id="WP_261956211.1">
    <property type="nucleotide sequence ID" value="NZ_AP026073.1"/>
</dbReference>
<evidence type="ECO:0000256" key="2">
    <source>
        <dbReference type="SAM" id="SignalP"/>
    </source>
</evidence>
<gene>
    <name evidence="3" type="ORF">HEK616_63640</name>
</gene>
<organism evidence="3 4">
    <name type="scientific">Streptomyces nigrescens</name>
    <dbReference type="NCBI Taxonomy" id="1920"/>
    <lineage>
        <taxon>Bacteria</taxon>
        <taxon>Bacillati</taxon>
        <taxon>Actinomycetota</taxon>
        <taxon>Actinomycetes</taxon>
        <taxon>Kitasatosporales</taxon>
        <taxon>Streptomycetaceae</taxon>
        <taxon>Streptomyces</taxon>
    </lineage>
</organism>
<accession>A0ABN6R382</accession>